<sequence length="43" mass="4862">MGNLHKAYFNGLVGYYNPDTGRVKLGDRTFPNIMVAIKYIGKK</sequence>
<dbReference type="EMBL" id="PP130629">
    <property type="protein sequence ID" value="XAO13394.1"/>
    <property type="molecule type" value="Genomic_DNA"/>
</dbReference>
<proteinExistence type="predicted"/>
<name>A0AB38ZLZ9_9VIRU</name>
<accession>A0AB38ZLZ9</accession>
<reference evidence="1" key="1">
    <citation type="submission" date="2024-01" db="EMBL/GenBank/DDBJ databases">
        <title>Genomic and biogeographic characterisation of Mantoniella tinhauana virus 1, the first discovered Mantoniella-infecting prasinovirus.</title>
        <authorList>
            <person name="Rey Redondo E."/>
            <person name="Yung C.C.M."/>
        </authorList>
    </citation>
    <scope>NUCLEOTIDE SEQUENCE</scope>
    <source>
        <strain evidence="1">Lau Fau Shan</strain>
    </source>
</reference>
<evidence type="ECO:0000313" key="1">
    <source>
        <dbReference type="EMBL" id="XAO13394.1"/>
    </source>
</evidence>
<protein>
    <submittedName>
        <fullName evidence="1">Uncharacterized protein</fullName>
    </submittedName>
</protein>
<organism evidence="1">
    <name type="scientific">Mantoniella tinhauana virus 1</name>
    <dbReference type="NCBI Taxonomy" id="3111543"/>
    <lineage>
        <taxon>Viruses</taxon>
    </lineage>
</organism>